<feature type="compositionally biased region" description="Polar residues" evidence="1">
    <location>
        <begin position="288"/>
        <end position="301"/>
    </location>
</feature>
<accession>A0AAV3YY71</accession>
<evidence type="ECO:0000313" key="3">
    <source>
        <dbReference type="Proteomes" id="UP000735302"/>
    </source>
</evidence>
<proteinExistence type="predicted"/>
<dbReference type="AlphaFoldDB" id="A0AAV3YY71"/>
<gene>
    <name evidence="2" type="ORF">PoB_001442200</name>
</gene>
<feature type="non-terminal residue" evidence="2">
    <location>
        <position position="1"/>
    </location>
</feature>
<comment type="caution">
    <text evidence="2">The sequence shown here is derived from an EMBL/GenBank/DDBJ whole genome shotgun (WGS) entry which is preliminary data.</text>
</comment>
<sequence length="434" mass="47483">EQELQHQVSQLQGELHDKENMCRYCSSKLDVHIERLQQDLSRSEQHIEGEVMVSLAGLKLVRDILNGTLRFSQNITSDEDLAIIDGYYGNQSGAEAETHIGSEGYSKGTTSTASPDSDILLGVTSGSSVREKPGSSGLARDEAKLSYMSNEKITSTEENMSSGLTRQSSNEEYSSAKVLLENNGEMAEIASRPSKTADVNRPAALVSTNPFHDSLSSIYPSTNGEDKDLVSESVPSSSKIKNMFKINAADGENSNATLIYNTTNNNTKQHHRHNHHHHHHHHHHRQSKPLQSQTAVPSSIAASQLDPSFSLFESAPMSAAGHKDQPFLSGTHNKGRPGEVQELSSFDSRSQRSRAKSDVTGGSAYWPDFLSSNIRLPWYGDGAEGDSQSRERSQSHPAEPRGGSAASNGAHSGDGEKFDVNPLYRLRYSDNMEH</sequence>
<name>A0AAV3YY71_9GAST</name>
<feature type="compositionally biased region" description="Low complexity" evidence="1">
    <location>
        <begin position="402"/>
        <end position="411"/>
    </location>
</feature>
<dbReference type="EMBL" id="BLXT01001819">
    <property type="protein sequence ID" value="GFN87916.1"/>
    <property type="molecule type" value="Genomic_DNA"/>
</dbReference>
<feature type="region of interest" description="Disordered" evidence="1">
    <location>
        <begin position="266"/>
        <end position="301"/>
    </location>
</feature>
<feature type="region of interest" description="Disordered" evidence="1">
    <location>
        <begin position="320"/>
        <end position="362"/>
    </location>
</feature>
<evidence type="ECO:0000256" key="1">
    <source>
        <dbReference type="SAM" id="MobiDB-lite"/>
    </source>
</evidence>
<evidence type="ECO:0000313" key="2">
    <source>
        <dbReference type="EMBL" id="GFN87916.1"/>
    </source>
</evidence>
<dbReference type="Proteomes" id="UP000735302">
    <property type="component" value="Unassembled WGS sequence"/>
</dbReference>
<organism evidence="2 3">
    <name type="scientific">Plakobranchus ocellatus</name>
    <dbReference type="NCBI Taxonomy" id="259542"/>
    <lineage>
        <taxon>Eukaryota</taxon>
        <taxon>Metazoa</taxon>
        <taxon>Spiralia</taxon>
        <taxon>Lophotrochozoa</taxon>
        <taxon>Mollusca</taxon>
        <taxon>Gastropoda</taxon>
        <taxon>Heterobranchia</taxon>
        <taxon>Euthyneura</taxon>
        <taxon>Panpulmonata</taxon>
        <taxon>Sacoglossa</taxon>
        <taxon>Placobranchoidea</taxon>
        <taxon>Plakobranchidae</taxon>
        <taxon>Plakobranchus</taxon>
    </lineage>
</organism>
<feature type="compositionally biased region" description="Basic residues" evidence="1">
    <location>
        <begin position="268"/>
        <end position="287"/>
    </location>
</feature>
<protein>
    <submittedName>
        <fullName evidence="2">TBC1 domain family member 5</fullName>
    </submittedName>
</protein>
<feature type="region of interest" description="Disordered" evidence="1">
    <location>
        <begin position="379"/>
        <end position="434"/>
    </location>
</feature>
<keyword evidence="3" id="KW-1185">Reference proteome</keyword>
<reference evidence="2 3" key="1">
    <citation type="journal article" date="2021" name="Elife">
        <title>Chloroplast acquisition without the gene transfer in kleptoplastic sea slugs, Plakobranchus ocellatus.</title>
        <authorList>
            <person name="Maeda T."/>
            <person name="Takahashi S."/>
            <person name="Yoshida T."/>
            <person name="Shimamura S."/>
            <person name="Takaki Y."/>
            <person name="Nagai Y."/>
            <person name="Toyoda A."/>
            <person name="Suzuki Y."/>
            <person name="Arimoto A."/>
            <person name="Ishii H."/>
            <person name="Satoh N."/>
            <person name="Nishiyama T."/>
            <person name="Hasebe M."/>
            <person name="Maruyama T."/>
            <person name="Minagawa J."/>
            <person name="Obokata J."/>
            <person name="Shigenobu S."/>
        </authorList>
    </citation>
    <scope>NUCLEOTIDE SEQUENCE [LARGE SCALE GENOMIC DNA]</scope>
</reference>